<reference evidence="8 9" key="1">
    <citation type="submission" date="2019-07" db="EMBL/GenBank/DDBJ databases">
        <title>Draft genome assembly of a fouling barnacle, Amphibalanus amphitrite (Darwin, 1854): The first reference genome for Thecostraca.</title>
        <authorList>
            <person name="Kim W."/>
        </authorList>
    </citation>
    <scope>NUCLEOTIDE SEQUENCE [LARGE SCALE GENOMIC DNA]</scope>
    <source>
        <strain evidence="8">SNU_AA5</strain>
        <tissue evidence="8">Soma without cirri and trophi</tissue>
    </source>
</reference>
<name>A0A6A4WDX9_AMPAM</name>
<dbReference type="GO" id="GO:0006412">
    <property type="term" value="P:translation"/>
    <property type="evidence" value="ECO:0007669"/>
    <property type="project" value="InterPro"/>
</dbReference>
<keyword evidence="5" id="KW-0687">Ribonucleoprotein</keyword>
<dbReference type="PANTHER" id="PTHR13477:SF0">
    <property type="entry name" value="LARGE RIBOSOMAL SUBUNIT PROTEIN ML49"/>
    <property type="match status" value="1"/>
</dbReference>
<comment type="similarity">
    <text evidence="2">Belongs to the mitochondrion-specific ribosomal protein mL49 family.</text>
</comment>
<comment type="subcellular location">
    <subcellularLocation>
        <location evidence="1">Mitochondrion</location>
    </subcellularLocation>
</comment>
<evidence type="ECO:0000256" key="4">
    <source>
        <dbReference type="ARBA" id="ARBA00023128"/>
    </source>
</evidence>
<evidence type="ECO:0000256" key="1">
    <source>
        <dbReference type="ARBA" id="ARBA00004173"/>
    </source>
</evidence>
<evidence type="ECO:0000256" key="5">
    <source>
        <dbReference type="ARBA" id="ARBA00023274"/>
    </source>
</evidence>
<evidence type="ECO:0000256" key="6">
    <source>
        <dbReference type="ARBA" id="ARBA00035191"/>
    </source>
</evidence>
<dbReference type="GO" id="GO:0005762">
    <property type="term" value="C:mitochondrial large ribosomal subunit"/>
    <property type="evidence" value="ECO:0007669"/>
    <property type="project" value="TreeGrafter"/>
</dbReference>
<dbReference type="InterPro" id="IPR007740">
    <property type="entry name" value="Ribosomal_mL49"/>
</dbReference>
<gene>
    <name evidence="8" type="primary">mRpL49_1</name>
    <name evidence="8" type="ORF">FJT64_024636</name>
</gene>
<dbReference type="AlphaFoldDB" id="A0A6A4WDX9"/>
<evidence type="ECO:0000256" key="7">
    <source>
        <dbReference type="ARBA" id="ARBA00035545"/>
    </source>
</evidence>
<dbReference type="GO" id="GO:0003735">
    <property type="term" value="F:structural constituent of ribosome"/>
    <property type="evidence" value="ECO:0007669"/>
    <property type="project" value="InterPro"/>
</dbReference>
<dbReference type="OrthoDB" id="19439at2759"/>
<protein>
    <recommendedName>
        <fullName evidence="6">Large ribosomal subunit protein mL49</fullName>
    </recommendedName>
    <alternativeName>
        <fullName evidence="7">39S ribosomal protein L49, mitochondrial</fullName>
    </alternativeName>
</protein>
<dbReference type="FunFam" id="3.30.780.10:FF:000009">
    <property type="entry name" value="39S ribosomal protein L49, mitochondrial"/>
    <property type="match status" value="1"/>
</dbReference>
<evidence type="ECO:0000313" key="8">
    <source>
        <dbReference type="EMBL" id="KAF0303399.1"/>
    </source>
</evidence>
<proteinExistence type="inferred from homology"/>
<sequence length="135" mass="15859">MLVEELPAVEPVDVDWSHVERLLPRRTVPTPTDKVAYPSGWTPQRGNPSLPYSVRRSVNHMLPVYLRIMEDGVKRLTVVRNVRGDIWKLHDELKRHLEEANSRYIASRVNEVSLYVQFKGEYVQQVKDWLRERGL</sequence>
<dbReference type="Proteomes" id="UP000440578">
    <property type="component" value="Unassembled WGS sequence"/>
</dbReference>
<comment type="caution">
    <text evidence="8">The sequence shown here is derived from an EMBL/GenBank/DDBJ whole genome shotgun (WGS) entry which is preliminary data.</text>
</comment>
<keyword evidence="3 8" id="KW-0689">Ribosomal protein</keyword>
<evidence type="ECO:0000256" key="3">
    <source>
        <dbReference type="ARBA" id="ARBA00022980"/>
    </source>
</evidence>
<evidence type="ECO:0000256" key="2">
    <source>
        <dbReference type="ARBA" id="ARBA00005677"/>
    </source>
</evidence>
<accession>A0A6A4WDX9</accession>
<dbReference type="Gene3D" id="3.30.780.10">
    <property type="entry name" value="SUI1-like domain"/>
    <property type="match status" value="1"/>
</dbReference>
<dbReference type="PANTHER" id="PTHR13477">
    <property type="entry name" value="MITOCHONDRIAL 39S RIBOSOMAL PROTEIN L49"/>
    <property type="match status" value="1"/>
</dbReference>
<keyword evidence="4" id="KW-0496">Mitochondrion</keyword>
<dbReference type="Pfam" id="PF05046">
    <property type="entry name" value="Img2"/>
    <property type="match status" value="1"/>
</dbReference>
<dbReference type="EMBL" id="VIIS01000949">
    <property type="protein sequence ID" value="KAF0303399.1"/>
    <property type="molecule type" value="Genomic_DNA"/>
</dbReference>
<evidence type="ECO:0000313" key="9">
    <source>
        <dbReference type="Proteomes" id="UP000440578"/>
    </source>
</evidence>
<keyword evidence="9" id="KW-1185">Reference proteome</keyword>
<organism evidence="8 9">
    <name type="scientific">Amphibalanus amphitrite</name>
    <name type="common">Striped barnacle</name>
    <name type="synonym">Balanus amphitrite</name>
    <dbReference type="NCBI Taxonomy" id="1232801"/>
    <lineage>
        <taxon>Eukaryota</taxon>
        <taxon>Metazoa</taxon>
        <taxon>Ecdysozoa</taxon>
        <taxon>Arthropoda</taxon>
        <taxon>Crustacea</taxon>
        <taxon>Multicrustacea</taxon>
        <taxon>Cirripedia</taxon>
        <taxon>Thoracica</taxon>
        <taxon>Thoracicalcarea</taxon>
        <taxon>Balanomorpha</taxon>
        <taxon>Balanoidea</taxon>
        <taxon>Balanidae</taxon>
        <taxon>Amphibalaninae</taxon>
        <taxon>Amphibalanus</taxon>
    </lineage>
</organism>